<organism evidence="19 20">
    <name type="scientific">Champsocephalus esox</name>
    <name type="common">pike icefish</name>
    <dbReference type="NCBI Taxonomy" id="159716"/>
    <lineage>
        <taxon>Eukaryota</taxon>
        <taxon>Metazoa</taxon>
        <taxon>Chordata</taxon>
        <taxon>Craniata</taxon>
        <taxon>Vertebrata</taxon>
        <taxon>Euteleostomi</taxon>
        <taxon>Actinopterygii</taxon>
        <taxon>Neopterygii</taxon>
        <taxon>Teleostei</taxon>
        <taxon>Neoteleostei</taxon>
        <taxon>Acanthomorphata</taxon>
        <taxon>Eupercaria</taxon>
        <taxon>Perciformes</taxon>
        <taxon>Notothenioidei</taxon>
        <taxon>Channichthyidae</taxon>
        <taxon>Champsocephalus</taxon>
    </lineage>
</organism>
<dbReference type="InterPro" id="IPR050316">
    <property type="entry name" value="Tyrosinase/Hemocyanin"/>
</dbReference>
<dbReference type="SUPFAM" id="SSF48056">
    <property type="entry name" value="Di-copper centre-containing domain"/>
    <property type="match status" value="1"/>
</dbReference>
<comment type="similarity">
    <text evidence="3">Belongs to the tyrosinase family.</text>
</comment>
<name>A0AAN8CIL8_9TELE</name>
<evidence type="ECO:0000256" key="8">
    <source>
        <dbReference type="ARBA" id="ARBA00023002"/>
    </source>
</evidence>
<feature type="transmembrane region" description="Helical" evidence="17">
    <location>
        <begin position="171"/>
        <end position="196"/>
    </location>
</feature>
<protein>
    <recommendedName>
        <fullName evidence="14">Tyrosinase</fullName>
        <ecNumber evidence="4">1.14.18.1</ecNumber>
    </recommendedName>
    <alternativeName>
        <fullName evidence="15">Monophenol monooxygenase</fullName>
    </alternativeName>
</protein>
<dbReference type="PROSITE" id="PS00498">
    <property type="entry name" value="TYROSINASE_2"/>
    <property type="match status" value="1"/>
</dbReference>
<evidence type="ECO:0000256" key="1">
    <source>
        <dbReference type="ARBA" id="ARBA00001973"/>
    </source>
</evidence>
<dbReference type="EMBL" id="JAULUE010002050">
    <property type="protein sequence ID" value="KAK5904571.1"/>
    <property type="molecule type" value="Genomic_DNA"/>
</dbReference>
<proteinExistence type="inferred from homology"/>
<evidence type="ECO:0000256" key="4">
    <source>
        <dbReference type="ARBA" id="ARBA00011906"/>
    </source>
</evidence>
<dbReference type="GO" id="GO:0033162">
    <property type="term" value="C:melanosome membrane"/>
    <property type="evidence" value="ECO:0007669"/>
    <property type="project" value="UniProtKB-SubCell"/>
</dbReference>
<comment type="caution">
    <text evidence="19">The sequence shown here is derived from an EMBL/GenBank/DDBJ whole genome shotgun (WGS) entry which is preliminary data.</text>
</comment>
<evidence type="ECO:0000256" key="9">
    <source>
        <dbReference type="ARBA" id="ARBA00023008"/>
    </source>
</evidence>
<evidence type="ECO:0000256" key="13">
    <source>
        <dbReference type="ARBA" id="ARBA00023180"/>
    </source>
</evidence>
<dbReference type="PRINTS" id="PR00092">
    <property type="entry name" value="TYROSINASE"/>
</dbReference>
<evidence type="ECO:0000256" key="7">
    <source>
        <dbReference type="ARBA" id="ARBA00022729"/>
    </source>
</evidence>
<feature type="region of interest" description="Disordered" evidence="16">
    <location>
        <begin position="215"/>
        <end position="234"/>
    </location>
</feature>
<dbReference type="PANTHER" id="PTHR11474">
    <property type="entry name" value="TYROSINASE FAMILY MEMBER"/>
    <property type="match status" value="1"/>
</dbReference>
<evidence type="ECO:0000313" key="19">
    <source>
        <dbReference type="EMBL" id="KAK5904571.1"/>
    </source>
</evidence>
<keyword evidence="8" id="KW-0560">Oxidoreductase</keyword>
<dbReference type="GO" id="GO:0042438">
    <property type="term" value="P:melanin biosynthetic process"/>
    <property type="evidence" value="ECO:0007669"/>
    <property type="project" value="UniProtKB-KW"/>
</dbReference>
<reference evidence="19 20" key="1">
    <citation type="journal article" date="2023" name="Mol. Biol. Evol.">
        <title>Genomics of Secondarily Temperate Adaptation in the Only Non-Antarctic Icefish.</title>
        <authorList>
            <person name="Rivera-Colon A.G."/>
            <person name="Rayamajhi N."/>
            <person name="Minhas B.F."/>
            <person name="Madrigal G."/>
            <person name="Bilyk K.T."/>
            <person name="Yoon V."/>
            <person name="Hune M."/>
            <person name="Gregory S."/>
            <person name="Cheng C.H.C."/>
            <person name="Catchen J.M."/>
        </authorList>
    </citation>
    <scope>NUCLEOTIDE SEQUENCE [LARGE SCALE GENOMIC DNA]</scope>
    <source>
        <strain evidence="19">JC2023a</strain>
    </source>
</reference>
<keyword evidence="12 17" id="KW-0472">Membrane</keyword>
<keyword evidence="6" id="KW-0479">Metal-binding</keyword>
<evidence type="ECO:0000256" key="6">
    <source>
        <dbReference type="ARBA" id="ARBA00022723"/>
    </source>
</evidence>
<gene>
    <name evidence="19" type="ORF">CesoFtcFv8_006119</name>
</gene>
<dbReference type="Proteomes" id="UP001335648">
    <property type="component" value="Unassembled WGS sequence"/>
</dbReference>
<keyword evidence="13" id="KW-0325">Glycoprotein</keyword>
<dbReference type="PANTHER" id="PTHR11474:SF124">
    <property type="entry name" value="TYROSINASE"/>
    <property type="match status" value="1"/>
</dbReference>
<evidence type="ECO:0000259" key="18">
    <source>
        <dbReference type="PROSITE" id="PS00498"/>
    </source>
</evidence>
<dbReference type="EC" id="1.14.18.1" evidence="4"/>
<evidence type="ECO:0000313" key="20">
    <source>
        <dbReference type="Proteomes" id="UP001335648"/>
    </source>
</evidence>
<comment type="cofactor">
    <cofactor evidence="1">
        <name>Cu(2+)</name>
        <dbReference type="ChEBI" id="CHEBI:29036"/>
    </cofactor>
</comment>
<evidence type="ECO:0000256" key="15">
    <source>
        <dbReference type="ARBA" id="ARBA00042251"/>
    </source>
</evidence>
<dbReference type="Pfam" id="PF00264">
    <property type="entry name" value="Tyrosinase"/>
    <property type="match status" value="1"/>
</dbReference>
<comment type="subcellular location">
    <subcellularLocation>
        <location evidence="2">Melanosome membrane</location>
        <topology evidence="2">Single-pass type I membrane protein</topology>
    </subcellularLocation>
</comment>
<keyword evidence="9" id="KW-0186">Copper</keyword>
<accession>A0AAN8CIL8</accession>
<keyword evidence="20" id="KW-1185">Reference proteome</keyword>
<evidence type="ECO:0000256" key="17">
    <source>
        <dbReference type="SAM" id="Phobius"/>
    </source>
</evidence>
<dbReference type="InterPro" id="IPR002227">
    <property type="entry name" value="Tyrosinase_Cu-bd"/>
</dbReference>
<evidence type="ECO:0000256" key="3">
    <source>
        <dbReference type="ARBA" id="ARBA00009928"/>
    </source>
</evidence>
<feature type="domain" description="Tyrosinase copper-binding" evidence="18">
    <location>
        <begin position="80"/>
        <end position="91"/>
    </location>
</feature>
<evidence type="ECO:0000256" key="12">
    <source>
        <dbReference type="ARBA" id="ARBA00023136"/>
    </source>
</evidence>
<dbReference type="GO" id="GO:0004503">
    <property type="term" value="F:tyrosinase activity"/>
    <property type="evidence" value="ECO:0007669"/>
    <property type="project" value="UniProtKB-EC"/>
</dbReference>
<evidence type="ECO:0000256" key="10">
    <source>
        <dbReference type="ARBA" id="ARBA00023033"/>
    </source>
</evidence>
<feature type="compositionally biased region" description="Low complexity" evidence="16">
    <location>
        <begin position="221"/>
        <end position="234"/>
    </location>
</feature>
<evidence type="ECO:0000256" key="5">
    <source>
        <dbReference type="ARBA" id="ARBA00022692"/>
    </source>
</evidence>
<keyword evidence="5 17" id="KW-0812">Transmembrane</keyword>
<dbReference type="Gene3D" id="1.10.1280.10">
    <property type="entry name" value="Di-copper center containing domain from catechol oxidase"/>
    <property type="match status" value="1"/>
</dbReference>
<keyword evidence="11" id="KW-0470">Melanin biosynthesis</keyword>
<evidence type="ECO:0000256" key="14">
    <source>
        <dbReference type="ARBA" id="ARBA00039304"/>
    </source>
</evidence>
<evidence type="ECO:0000256" key="11">
    <source>
        <dbReference type="ARBA" id="ARBA00023101"/>
    </source>
</evidence>
<dbReference type="InterPro" id="IPR008922">
    <property type="entry name" value="Di-copper_centre_dom_sf"/>
</dbReference>
<keyword evidence="10" id="KW-0503">Monooxygenase</keyword>
<dbReference type="GO" id="GO:0043473">
    <property type="term" value="P:pigmentation"/>
    <property type="evidence" value="ECO:0007669"/>
    <property type="project" value="TreeGrafter"/>
</dbReference>
<sequence length="234" mass="26514">MTATACRDSPQQLMWISLWASRSTSRGSMDRFANGSFRNVIEGFASPTSGMAAPGQSTMHNALHVFMNGTMSSVQGSANDPVFLLHHAFIDSIFERWLRTHQPLRTHYPRSNAPIGHNDGYYMVPFLPLYRNGDYFLSDKALGFEYAYLLDPGQRFVQEYLTPYLEQAQQIWQWLLGAGILGVLIAAIFAAVLIVARRKWKRNQRRKRVPSFGERQPLLQSSSEEGSSSYQTTL</sequence>
<dbReference type="GO" id="GO:0046872">
    <property type="term" value="F:metal ion binding"/>
    <property type="evidence" value="ECO:0007669"/>
    <property type="project" value="UniProtKB-KW"/>
</dbReference>
<evidence type="ECO:0000256" key="16">
    <source>
        <dbReference type="SAM" id="MobiDB-lite"/>
    </source>
</evidence>
<dbReference type="AlphaFoldDB" id="A0AAN8CIL8"/>
<keyword evidence="7" id="KW-0732">Signal</keyword>
<keyword evidence="17" id="KW-1133">Transmembrane helix</keyword>
<evidence type="ECO:0000256" key="2">
    <source>
        <dbReference type="ARBA" id="ARBA00004573"/>
    </source>
</evidence>